<dbReference type="Proteomes" id="UP000494165">
    <property type="component" value="Unassembled WGS sequence"/>
</dbReference>
<dbReference type="Gene3D" id="1.10.238.270">
    <property type="match status" value="1"/>
</dbReference>
<evidence type="ECO:0000256" key="1">
    <source>
        <dbReference type="SAM" id="SignalP"/>
    </source>
</evidence>
<gene>
    <name evidence="2" type="ORF">CLODIP_2_CD07188</name>
</gene>
<evidence type="ECO:0000313" key="3">
    <source>
        <dbReference type="Proteomes" id="UP000494165"/>
    </source>
</evidence>
<keyword evidence="1" id="KW-0732">Signal</keyword>
<comment type="caution">
    <text evidence="2">The sequence shown here is derived from an EMBL/GenBank/DDBJ whole genome shotgun (WGS) entry which is preliminary data.</text>
</comment>
<proteinExistence type="predicted"/>
<protein>
    <submittedName>
        <fullName evidence="2">Uncharacterized protein</fullName>
    </submittedName>
</protein>
<feature type="chain" id="PRO_5035831920" evidence="1">
    <location>
        <begin position="24"/>
        <end position="263"/>
    </location>
</feature>
<dbReference type="AlphaFoldDB" id="A0A8S1CK19"/>
<reference evidence="2 3" key="1">
    <citation type="submission" date="2020-04" db="EMBL/GenBank/DDBJ databases">
        <authorList>
            <person name="Alioto T."/>
            <person name="Alioto T."/>
            <person name="Gomez Garrido J."/>
        </authorList>
    </citation>
    <scope>NUCLEOTIDE SEQUENCE [LARGE SCALE GENOMIC DNA]</scope>
</reference>
<sequence>MNNSGRVLATVFFLIHQILLVTCQQTSSGDSKRKASEYFCVAQCMGLLGSDKPGQVCYEENARMVWTNFKAFENQAFDRIQECCKDIPAELLQLPPGDDECAKIANSVGANAMKMFLSTYVLTGPLNIAGRLDFASSDMSTKHGAKLAYMDCLFNKRKLMINGMVDYQAAKRDFEMNVTNSTWRNVVSNAYTSCQYLLAGNSNIPKTIRVKIDSVTKEWRTTPGLLYQCIKRETIENCQFKIPGAPTVCNDIDRNIAICNPFK</sequence>
<keyword evidence="3" id="KW-1185">Reference proteome</keyword>
<accession>A0A8S1CK19</accession>
<organism evidence="2 3">
    <name type="scientific">Cloeon dipterum</name>
    <dbReference type="NCBI Taxonomy" id="197152"/>
    <lineage>
        <taxon>Eukaryota</taxon>
        <taxon>Metazoa</taxon>
        <taxon>Ecdysozoa</taxon>
        <taxon>Arthropoda</taxon>
        <taxon>Hexapoda</taxon>
        <taxon>Insecta</taxon>
        <taxon>Pterygota</taxon>
        <taxon>Palaeoptera</taxon>
        <taxon>Ephemeroptera</taxon>
        <taxon>Pisciforma</taxon>
        <taxon>Baetidae</taxon>
        <taxon>Cloeon</taxon>
    </lineage>
</organism>
<name>A0A8S1CK19_9INSE</name>
<evidence type="ECO:0000313" key="2">
    <source>
        <dbReference type="EMBL" id="CAB3368580.1"/>
    </source>
</evidence>
<dbReference type="EMBL" id="CADEPI010000038">
    <property type="protein sequence ID" value="CAB3368580.1"/>
    <property type="molecule type" value="Genomic_DNA"/>
</dbReference>
<feature type="signal peptide" evidence="1">
    <location>
        <begin position="1"/>
        <end position="23"/>
    </location>
</feature>